<keyword evidence="1" id="KW-1133">Transmembrane helix</keyword>
<keyword evidence="1" id="KW-0812">Transmembrane</keyword>
<protein>
    <recommendedName>
        <fullName evidence="4">Di-and tricarboxylate transporter</fullName>
    </recommendedName>
</protein>
<feature type="transmembrane region" description="Helical" evidence="1">
    <location>
        <begin position="314"/>
        <end position="332"/>
    </location>
</feature>
<dbReference type="AlphaFoldDB" id="A0A1W1UKI6"/>
<accession>A0A1W1UKI6</accession>
<evidence type="ECO:0000313" key="2">
    <source>
        <dbReference type="EMBL" id="SMB81533.1"/>
    </source>
</evidence>
<dbReference type="OrthoDB" id="3171527at2"/>
<feature type="transmembrane region" description="Helical" evidence="1">
    <location>
        <begin position="37"/>
        <end position="64"/>
    </location>
</feature>
<dbReference type="RefSeq" id="WP_084052103.1">
    <property type="nucleotide sequence ID" value="NZ_FWWT01000007.1"/>
</dbReference>
<dbReference type="EMBL" id="FWWT01000007">
    <property type="protein sequence ID" value="SMB81533.1"/>
    <property type="molecule type" value="Genomic_DNA"/>
</dbReference>
<feature type="transmembrane region" description="Helical" evidence="1">
    <location>
        <begin position="165"/>
        <end position="191"/>
    </location>
</feature>
<organism evidence="2 3">
    <name type="scientific">Desulfonispora thiosulfatigenes DSM 11270</name>
    <dbReference type="NCBI Taxonomy" id="656914"/>
    <lineage>
        <taxon>Bacteria</taxon>
        <taxon>Bacillati</taxon>
        <taxon>Bacillota</taxon>
        <taxon>Clostridia</taxon>
        <taxon>Eubacteriales</taxon>
        <taxon>Peptococcaceae</taxon>
        <taxon>Desulfonispora</taxon>
    </lineage>
</organism>
<feature type="transmembrane region" description="Helical" evidence="1">
    <location>
        <begin position="272"/>
        <end position="293"/>
    </location>
</feature>
<feature type="transmembrane region" description="Helical" evidence="1">
    <location>
        <begin position="7"/>
        <end position="25"/>
    </location>
</feature>
<feature type="transmembrane region" description="Helical" evidence="1">
    <location>
        <begin position="85"/>
        <end position="102"/>
    </location>
</feature>
<feature type="transmembrane region" description="Helical" evidence="1">
    <location>
        <begin position="352"/>
        <end position="380"/>
    </location>
</feature>
<evidence type="ECO:0000256" key="1">
    <source>
        <dbReference type="SAM" id="Phobius"/>
    </source>
</evidence>
<dbReference type="Proteomes" id="UP000192731">
    <property type="component" value="Unassembled WGS sequence"/>
</dbReference>
<dbReference type="STRING" id="656914.SAMN00017405_2145"/>
<sequence>MQVTKRLFVSSMVLLIIIVFTKEFIDLNSLVNIEIGLLVFMLITCLLLARGISLYLSLLGLMVGHYLWYRYGMSFDIWFDAITKNLPLAILFVAAPILSIPLREGGYLKAFNYYIGKNIKHTERLFGILSGFVFSLGAITNLGSVRVTHALIEDVKFPKKFLANIYAVGFAACITWSPYFGSVNLILYYTNVPFTDYLLYGFLYGVCLLILGNLVFSRDKNLKHQVQSIPKNENIIEDENDGKRVHKLMLNLVLLLVEVVIAEKFFTFSNMMLMVSFIAVIHSIIWSLLIKKIPEFLISIKRYSNVILQVKNEVIFFISAGFFGVIMANTPIKDFIFNLFQNISGLSTFVLIEFIIILTAVFSSIGIHQVITVTTLGLALEPSLLGFHNITFALTLIGGWLAAMIFSPLAPFNIVLSGLLSENTFKICLKHNIIFGIGLVLVSGIYIMLVNMWLM</sequence>
<keyword evidence="1" id="KW-0472">Membrane</keyword>
<reference evidence="2 3" key="1">
    <citation type="submission" date="2017-04" db="EMBL/GenBank/DDBJ databases">
        <authorList>
            <person name="Afonso C.L."/>
            <person name="Miller P.J."/>
            <person name="Scott M.A."/>
            <person name="Spackman E."/>
            <person name="Goraichik I."/>
            <person name="Dimitrov K.M."/>
            <person name="Suarez D.L."/>
            <person name="Swayne D.E."/>
        </authorList>
    </citation>
    <scope>NUCLEOTIDE SEQUENCE [LARGE SCALE GENOMIC DNA]</scope>
    <source>
        <strain evidence="2 3">DSM 11270</strain>
    </source>
</reference>
<gene>
    <name evidence="2" type="ORF">SAMN00017405_2145</name>
</gene>
<evidence type="ECO:0000313" key="3">
    <source>
        <dbReference type="Proteomes" id="UP000192731"/>
    </source>
</evidence>
<feature type="transmembrane region" description="Helical" evidence="1">
    <location>
        <begin position="433"/>
        <end position="454"/>
    </location>
</feature>
<feature type="transmembrane region" description="Helical" evidence="1">
    <location>
        <begin position="392"/>
        <end position="413"/>
    </location>
</feature>
<name>A0A1W1UKI6_DESTI</name>
<keyword evidence="3" id="KW-1185">Reference proteome</keyword>
<feature type="transmembrane region" description="Helical" evidence="1">
    <location>
        <begin position="248"/>
        <end position="266"/>
    </location>
</feature>
<feature type="transmembrane region" description="Helical" evidence="1">
    <location>
        <begin position="125"/>
        <end position="144"/>
    </location>
</feature>
<evidence type="ECO:0008006" key="4">
    <source>
        <dbReference type="Google" id="ProtNLM"/>
    </source>
</evidence>
<feature type="transmembrane region" description="Helical" evidence="1">
    <location>
        <begin position="197"/>
        <end position="216"/>
    </location>
</feature>
<proteinExistence type="predicted"/>